<feature type="transmembrane region" description="Helical" evidence="12">
    <location>
        <begin position="125"/>
        <end position="145"/>
    </location>
</feature>
<reference evidence="14" key="1">
    <citation type="submission" date="2021-01" db="EMBL/GenBank/DDBJ databases">
        <authorList>
            <person name="Corre E."/>
            <person name="Pelletier E."/>
            <person name="Niang G."/>
            <person name="Scheremetjew M."/>
            <person name="Finn R."/>
            <person name="Kale V."/>
            <person name="Holt S."/>
            <person name="Cochrane G."/>
            <person name="Meng A."/>
            <person name="Brown T."/>
            <person name="Cohen L."/>
        </authorList>
    </citation>
    <scope>NUCLEOTIDE SEQUENCE</scope>
    <source>
        <strain evidence="14">10249 10 AB</strain>
    </source>
</reference>
<organism evidence="14">
    <name type="scientific">Pseudo-nitzschia australis</name>
    <dbReference type="NCBI Taxonomy" id="44445"/>
    <lineage>
        <taxon>Eukaryota</taxon>
        <taxon>Sar</taxon>
        <taxon>Stramenopiles</taxon>
        <taxon>Ochrophyta</taxon>
        <taxon>Bacillariophyta</taxon>
        <taxon>Bacillariophyceae</taxon>
        <taxon>Bacillariophycidae</taxon>
        <taxon>Bacillariales</taxon>
        <taxon>Bacillariaceae</taxon>
        <taxon>Pseudo-nitzschia</taxon>
    </lineage>
</organism>
<evidence type="ECO:0000256" key="10">
    <source>
        <dbReference type="ARBA" id="ARBA00023136"/>
    </source>
</evidence>
<dbReference type="Gene3D" id="1.20.120.1770">
    <property type="match status" value="1"/>
</dbReference>
<feature type="compositionally biased region" description="Low complexity" evidence="11">
    <location>
        <begin position="19"/>
        <end position="57"/>
    </location>
</feature>
<dbReference type="GO" id="GO:0016020">
    <property type="term" value="C:membrane"/>
    <property type="evidence" value="ECO:0007669"/>
    <property type="project" value="UniProtKB-SubCell"/>
</dbReference>
<evidence type="ECO:0000256" key="9">
    <source>
        <dbReference type="ARBA" id="ARBA00023004"/>
    </source>
</evidence>
<feature type="domain" description="Cytochrome b561" evidence="13">
    <location>
        <begin position="64"/>
        <end position="245"/>
    </location>
</feature>
<evidence type="ECO:0000256" key="12">
    <source>
        <dbReference type="SAM" id="Phobius"/>
    </source>
</evidence>
<dbReference type="SMART" id="SM00665">
    <property type="entry name" value="B561"/>
    <property type="match status" value="1"/>
</dbReference>
<feature type="transmembrane region" description="Helical" evidence="12">
    <location>
        <begin position="165"/>
        <end position="182"/>
    </location>
</feature>
<evidence type="ECO:0000256" key="8">
    <source>
        <dbReference type="ARBA" id="ARBA00022989"/>
    </source>
</evidence>
<feature type="transmembrane region" description="Helical" evidence="12">
    <location>
        <begin position="202"/>
        <end position="219"/>
    </location>
</feature>
<evidence type="ECO:0000256" key="2">
    <source>
        <dbReference type="ARBA" id="ARBA00004141"/>
    </source>
</evidence>
<feature type="region of interest" description="Disordered" evidence="11">
    <location>
        <begin position="1"/>
        <end position="57"/>
    </location>
</feature>
<evidence type="ECO:0000256" key="4">
    <source>
        <dbReference type="ARBA" id="ARBA00022617"/>
    </source>
</evidence>
<dbReference type="PANTHER" id="PTHR15422:SF45">
    <property type="entry name" value="CYTOCHROME B561 DOMAIN-CONTAINING PROTEIN"/>
    <property type="match status" value="1"/>
</dbReference>
<dbReference type="PANTHER" id="PTHR15422">
    <property type="entry name" value="OS05G0565100 PROTEIN"/>
    <property type="match status" value="1"/>
</dbReference>
<protein>
    <recommendedName>
        <fullName evidence="13">Cytochrome b561 domain-containing protein</fullName>
    </recommendedName>
</protein>
<gene>
    <name evidence="14" type="ORF">PAUS00366_LOCUS5619</name>
</gene>
<accession>A0A7S4EH73</accession>
<evidence type="ECO:0000256" key="7">
    <source>
        <dbReference type="ARBA" id="ARBA00022982"/>
    </source>
</evidence>
<keyword evidence="4" id="KW-0349">Heme</keyword>
<sequence>MSNFSSSYLPTQYHRKNSQNETDTNGNNNATATTITTLPLSNKNQNQKAPSKNISKPPSKSTYRLLVATFLAYSIFLGWYVSTRPKGKWKSPFSWHPFLMTLGMTGSMGIAAITKKLGGYTNTKLHGMIASLGFFLSLGGLYAIYHNKNLYERPHFTSVHGKIGIAVVVGMVGPLLAGAVVLHPDFGIDKTNQTIRKIHKVFSRILMAVAWGNSLYGLYGMRSEHPMELIAYGLPLAILMPLTLL</sequence>
<evidence type="ECO:0000256" key="3">
    <source>
        <dbReference type="ARBA" id="ARBA00022448"/>
    </source>
</evidence>
<dbReference type="PROSITE" id="PS50939">
    <property type="entry name" value="CYTOCHROME_B561"/>
    <property type="match status" value="1"/>
</dbReference>
<comment type="subcellular location">
    <subcellularLocation>
        <location evidence="2">Membrane</location>
        <topology evidence="2">Multi-pass membrane protein</topology>
    </subcellularLocation>
</comment>
<evidence type="ECO:0000259" key="13">
    <source>
        <dbReference type="PROSITE" id="PS50939"/>
    </source>
</evidence>
<dbReference type="InterPro" id="IPR006593">
    <property type="entry name" value="Cyt_b561/ferric_Rdtase_TM"/>
</dbReference>
<evidence type="ECO:0000256" key="11">
    <source>
        <dbReference type="SAM" id="MobiDB-lite"/>
    </source>
</evidence>
<proteinExistence type="predicted"/>
<feature type="compositionally biased region" description="Polar residues" evidence="11">
    <location>
        <begin position="1"/>
        <end position="10"/>
    </location>
</feature>
<evidence type="ECO:0000313" key="14">
    <source>
        <dbReference type="EMBL" id="CAE0712867.1"/>
    </source>
</evidence>
<keyword evidence="5 12" id="KW-0812">Transmembrane</keyword>
<dbReference type="Pfam" id="PF03188">
    <property type="entry name" value="Cytochrom_B561"/>
    <property type="match status" value="1"/>
</dbReference>
<keyword evidence="3" id="KW-0813">Transport</keyword>
<keyword evidence="8 12" id="KW-1133">Transmembrane helix</keyword>
<name>A0A7S4EH73_9STRA</name>
<dbReference type="InterPro" id="IPR045150">
    <property type="entry name" value="CYB561D1/2"/>
</dbReference>
<dbReference type="GO" id="GO:0046872">
    <property type="term" value="F:metal ion binding"/>
    <property type="evidence" value="ECO:0007669"/>
    <property type="project" value="UniProtKB-KW"/>
</dbReference>
<feature type="transmembrane region" description="Helical" evidence="12">
    <location>
        <begin position="62"/>
        <end position="81"/>
    </location>
</feature>
<evidence type="ECO:0000256" key="1">
    <source>
        <dbReference type="ARBA" id="ARBA00001970"/>
    </source>
</evidence>
<keyword evidence="9" id="KW-0408">Iron</keyword>
<comment type="cofactor">
    <cofactor evidence="1">
        <name>heme b</name>
        <dbReference type="ChEBI" id="CHEBI:60344"/>
    </cofactor>
</comment>
<keyword evidence="7" id="KW-0249">Electron transport</keyword>
<evidence type="ECO:0000256" key="6">
    <source>
        <dbReference type="ARBA" id="ARBA00022723"/>
    </source>
</evidence>
<evidence type="ECO:0000256" key="5">
    <source>
        <dbReference type="ARBA" id="ARBA00022692"/>
    </source>
</evidence>
<dbReference type="GO" id="GO:0140575">
    <property type="term" value="F:transmembrane monodehydroascorbate reductase activity"/>
    <property type="evidence" value="ECO:0007669"/>
    <property type="project" value="InterPro"/>
</dbReference>
<dbReference type="EMBL" id="HBIX01007164">
    <property type="protein sequence ID" value="CAE0712867.1"/>
    <property type="molecule type" value="Transcribed_RNA"/>
</dbReference>
<keyword evidence="10 12" id="KW-0472">Membrane</keyword>
<dbReference type="CDD" id="cd08761">
    <property type="entry name" value="Cyt_b561_CYB561D2_like"/>
    <property type="match status" value="1"/>
</dbReference>
<feature type="transmembrane region" description="Helical" evidence="12">
    <location>
        <begin position="93"/>
        <end position="113"/>
    </location>
</feature>
<dbReference type="AlphaFoldDB" id="A0A7S4EH73"/>
<keyword evidence="6" id="KW-0479">Metal-binding</keyword>